<dbReference type="EMBL" id="JASAOG010000342">
    <property type="protein sequence ID" value="KAK0040220.1"/>
    <property type="molecule type" value="Genomic_DNA"/>
</dbReference>
<gene>
    <name evidence="2" type="ORF">Bpfe_030348</name>
</gene>
<feature type="compositionally biased region" description="Polar residues" evidence="1">
    <location>
        <begin position="47"/>
        <end position="57"/>
    </location>
</feature>
<sequence>METKDHYSPGTRVRSLTLPTPEFISAERPKRNRDNRFSLESRFPPSCQCTEKTTANK</sequence>
<comment type="caution">
    <text evidence="2">The sequence shown here is derived from an EMBL/GenBank/DDBJ whole genome shotgun (WGS) entry which is preliminary data.</text>
</comment>
<dbReference type="Proteomes" id="UP001233172">
    <property type="component" value="Unassembled WGS sequence"/>
</dbReference>
<proteinExistence type="predicted"/>
<evidence type="ECO:0000313" key="2">
    <source>
        <dbReference type="EMBL" id="KAK0040220.1"/>
    </source>
</evidence>
<keyword evidence="3" id="KW-1185">Reference proteome</keyword>
<dbReference type="AlphaFoldDB" id="A0AAD8EUA5"/>
<organism evidence="2 3">
    <name type="scientific">Biomphalaria pfeifferi</name>
    <name type="common">Bloodfluke planorb</name>
    <name type="synonym">Freshwater snail</name>
    <dbReference type="NCBI Taxonomy" id="112525"/>
    <lineage>
        <taxon>Eukaryota</taxon>
        <taxon>Metazoa</taxon>
        <taxon>Spiralia</taxon>
        <taxon>Lophotrochozoa</taxon>
        <taxon>Mollusca</taxon>
        <taxon>Gastropoda</taxon>
        <taxon>Heterobranchia</taxon>
        <taxon>Euthyneura</taxon>
        <taxon>Panpulmonata</taxon>
        <taxon>Hygrophila</taxon>
        <taxon>Lymnaeoidea</taxon>
        <taxon>Planorbidae</taxon>
        <taxon>Biomphalaria</taxon>
    </lineage>
</organism>
<reference evidence="2" key="1">
    <citation type="journal article" date="2023" name="PLoS Negl. Trop. Dis.">
        <title>A genome sequence for Biomphalaria pfeifferi, the major vector snail for the human-infecting parasite Schistosoma mansoni.</title>
        <authorList>
            <person name="Bu L."/>
            <person name="Lu L."/>
            <person name="Laidemitt M.R."/>
            <person name="Zhang S.M."/>
            <person name="Mutuku M."/>
            <person name="Mkoji G."/>
            <person name="Steinauer M."/>
            <person name="Loker E.S."/>
        </authorList>
    </citation>
    <scope>NUCLEOTIDE SEQUENCE</scope>
    <source>
        <strain evidence="2">KasaAsao</strain>
    </source>
</reference>
<name>A0AAD8EUA5_BIOPF</name>
<evidence type="ECO:0000256" key="1">
    <source>
        <dbReference type="SAM" id="MobiDB-lite"/>
    </source>
</evidence>
<feature type="non-terminal residue" evidence="2">
    <location>
        <position position="57"/>
    </location>
</feature>
<protein>
    <submittedName>
        <fullName evidence="2">Uncharacterized protein</fullName>
    </submittedName>
</protein>
<feature type="region of interest" description="Disordered" evidence="1">
    <location>
        <begin position="1"/>
        <end position="57"/>
    </location>
</feature>
<evidence type="ECO:0000313" key="3">
    <source>
        <dbReference type="Proteomes" id="UP001233172"/>
    </source>
</evidence>
<accession>A0AAD8EUA5</accession>
<reference evidence="2" key="2">
    <citation type="submission" date="2023-04" db="EMBL/GenBank/DDBJ databases">
        <authorList>
            <person name="Bu L."/>
            <person name="Lu L."/>
            <person name="Laidemitt M.R."/>
            <person name="Zhang S.M."/>
            <person name="Mutuku M."/>
            <person name="Mkoji G."/>
            <person name="Steinauer M."/>
            <person name="Loker E.S."/>
        </authorList>
    </citation>
    <scope>NUCLEOTIDE SEQUENCE</scope>
    <source>
        <strain evidence="2">KasaAsao</strain>
        <tissue evidence="2">Whole Snail</tissue>
    </source>
</reference>
<feature type="compositionally biased region" description="Basic and acidic residues" evidence="1">
    <location>
        <begin position="25"/>
        <end position="39"/>
    </location>
</feature>